<dbReference type="InterPro" id="IPR039261">
    <property type="entry name" value="FNR_nucleotide-bd"/>
</dbReference>
<dbReference type="CDD" id="cd06201">
    <property type="entry name" value="SiR_like2"/>
    <property type="match status" value="1"/>
</dbReference>
<dbReference type="InterPro" id="IPR029039">
    <property type="entry name" value="Flavoprotein-like_sf"/>
</dbReference>
<comment type="caution">
    <text evidence="8">The sequence shown here is derived from an EMBL/GenBank/DDBJ whole genome shotgun (WGS) entry which is preliminary data.</text>
</comment>
<dbReference type="Gene3D" id="3.40.50.80">
    <property type="entry name" value="Nucleotide-binding domain of ferredoxin-NADP reductase (FNR) module"/>
    <property type="match status" value="1"/>
</dbReference>
<gene>
    <name evidence="8" type="ORF">FHK81_16590</name>
</gene>
<dbReference type="SUPFAM" id="SSF63380">
    <property type="entry name" value="Riboflavin synthase domain-like"/>
    <property type="match status" value="1"/>
</dbReference>
<dbReference type="SUPFAM" id="SSF52343">
    <property type="entry name" value="Ferredoxin reductase-like, C-terminal NADP-linked domain"/>
    <property type="match status" value="1"/>
</dbReference>
<dbReference type="GO" id="GO:0010181">
    <property type="term" value="F:FMN binding"/>
    <property type="evidence" value="ECO:0007669"/>
    <property type="project" value="InterPro"/>
</dbReference>
<evidence type="ECO:0000256" key="2">
    <source>
        <dbReference type="ARBA" id="ARBA00022643"/>
    </source>
</evidence>
<dbReference type="InterPro" id="IPR001433">
    <property type="entry name" value="OxRdtase_FAD/NAD-bd"/>
</dbReference>
<keyword evidence="1" id="KW-0285">Flavoprotein</keyword>
<evidence type="ECO:0000259" key="7">
    <source>
        <dbReference type="PROSITE" id="PS51384"/>
    </source>
</evidence>
<dbReference type="Pfam" id="PF00258">
    <property type="entry name" value="Flavodoxin_1"/>
    <property type="match status" value="1"/>
</dbReference>
<keyword evidence="5" id="KW-0812">Transmembrane</keyword>
<dbReference type="PROSITE" id="PS50902">
    <property type="entry name" value="FLAVODOXIN_LIKE"/>
    <property type="match status" value="1"/>
</dbReference>
<feature type="transmembrane region" description="Helical" evidence="5">
    <location>
        <begin position="289"/>
        <end position="315"/>
    </location>
</feature>
<dbReference type="Pfam" id="PF00175">
    <property type="entry name" value="NAD_binding_1"/>
    <property type="match status" value="1"/>
</dbReference>
<organism evidence="8 9">
    <name type="scientific">Marinobacter vinifirmus</name>
    <dbReference type="NCBI Taxonomy" id="355591"/>
    <lineage>
        <taxon>Bacteria</taxon>
        <taxon>Pseudomonadati</taxon>
        <taxon>Pseudomonadota</taxon>
        <taxon>Gammaproteobacteria</taxon>
        <taxon>Pseudomonadales</taxon>
        <taxon>Marinobacteraceae</taxon>
        <taxon>Marinobacter</taxon>
    </lineage>
</organism>
<evidence type="ECO:0000313" key="9">
    <source>
        <dbReference type="Proteomes" id="UP000319142"/>
    </source>
</evidence>
<dbReference type="InterPro" id="IPR017927">
    <property type="entry name" value="FAD-bd_FR_type"/>
</dbReference>
<dbReference type="InterPro" id="IPR005625">
    <property type="entry name" value="PepSY-ass_TM"/>
</dbReference>
<protein>
    <recommendedName>
        <fullName evidence="4">NADPH--hemoprotein reductase</fullName>
        <ecNumber evidence="4">1.6.2.4</ecNumber>
    </recommendedName>
</protein>
<dbReference type="Gene3D" id="3.40.50.360">
    <property type="match status" value="1"/>
</dbReference>
<sequence>MLRKLHGFPGLVAALLLVVLATSGVILSVVPALERSAATVPAVGEISVADLADRVVANYPGTEQIERSLSGEVVVYYNRDGQPGADLVNPLTGEGIAAYQPSAWLRWVKNLHRSFLMDDAGRMLAGILAALMVLICLSGMSMLARRMGGWKALLRPISGSGSPRVHAELARFAVIALLLSALTGSYMSAVRFGLLPEGSNTEPSFPAQVSGGTPAPAGSLNALKSVDVNELRELVFPYPDDPTDVYSLSTTEGSGFVDQSTGELLHYQPRSAGSQFQHWMIRLHTGEGLWWLGLILGIAALTVPVLSFTGLQIWWRRRSSSIRLGESASIEAADAVILVGSEGNTTWGFAKDLQNKLDQAGKKVHCASMNNLAEHYPKASVLFVLTSTYGNGEAPSSASQFMARLEHFRANDGLEFVVLGFGDQQFPKFCQYALDVDAALSSKGLQQMHPVTRIDRGSAMQFREWGEAVGERMGISLALTHTPAPAVTSDFELVERVDYGVAVNAPTSILRFKPVSSDRKLWQILFFRNRQHAPAFEAGDLFGVAPPGGQTARFYSLASSSSDGQLEICVRRQTNGLCSGYLHSLKPGDRITGFIQQNPGFRPAGGAKPIILVGAGAGIGPLAGFIRKNTERNPMYLYWGGRNPQSDFLYKPELGRYLDDHRLTGLNTAFSRSAEKTYVQDAIVADETALQQLIEIGAQILVCGGRDMAAGVKQVFDSILEPLSMDVDALRAEGRYLEDVY</sequence>
<feature type="domain" description="Flavodoxin-like" evidence="6">
    <location>
        <begin position="335"/>
        <end position="470"/>
    </location>
</feature>
<dbReference type="EMBL" id="VMRX01000057">
    <property type="protein sequence ID" value="TVT30632.1"/>
    <property type="molecule type" value="Genomic_DNA"/>
</dbReference>
<keyword evidence="5" id="KW-0472">Membrane</keyword>
<dbReference type="PANTHER" id="PTHR19384">
    <property type="entry name" value="NITRIC OXIDE SYNTHASE-RELATED"/>
    <property type="match status" value="1"/>
</dbReference>
<dbReference type="PROSITE" id="PS51384">
    <property type="entry name" value="FAD_FR"/>
    <property type="match status" value="1"/>
</dbReference>
<dbReference type="InterPro" id="IPR001094">
    <property type="entry name" value="Flavdoxin-like"/>
</dbReference>
<keyword evidence="3" id="KW-0249">Electron transport</keyword>
<proteinExistence type="predicted"/>
<dbReference type="InterPro" id="IPR008254">
    <property type="entry name" value="Flavodoxin/NO_synth"/>
</dbReference>
<feature type="domain" description="FAD-binding FR-type" evidence="7">
    <location>
        <begin position="486"/>
        <end position="604"/>
    </location>
</feature>
<accession>A0A558B294</accession>
<dbReference type="EC" id="1.6.2.4" evidence="4"/>
<feature type="transmembrane region" description="Helical" evidence="5">
    <location>
        <begin position="123"/>
        <end position="144"/>
    </location>
</feature>
<dbReference type="GO" id="GO:0016655">
    <property type="term" value="F:oxidoreductase activity, acting on NAD(P)H, quinone or similar compound as acceptor"/>
    <property type="evidence" value="ECO:0007669"/>
    <property type="project" value="UniProtKB-ARBA"/>
</dbReference>
<keyword evidence="2" id="KW-0288">FMN</keyword>
<dbReference type="GO" id="GO:0050660">
    <property type="term" value="F:flavin adenine dinucleotide binding"/>
    <property type="evidence" value="ECO:0007669"/>
    <property type="project" value="TreeGrafter"/>
</dbReference>
<keyword evidence="3" id="KW-0813">Transport</keyword>
<dbReference type="PRINTS" id="PR00369">
    <property type="entry name" value="FLAVODOXIN"/>
</dbReference>
<dbReference type="Gene3D" id="2.40.30.10">
    <property type="entry name" value="Translation factors"/>
    <property type="match status" value="1"/>
</dbReference>
<dbReference type="PANTHER" id="PTHR19384:SF17">
    <property type="entry name" value="NADPH--CYTOCHROME P450 REDUCTASE"/>
    <property type="match status" value="1"/>
</dbReference>
<evidence type="ECO:0000313" key="8">
    <source>
        <dbReference type="EMBL" id="TVT30632.1"/>
    </source>
</evidence>
<dbReference type="GO" id="GO:0004783">
    <property type="term" value="F:sulfite reductase (NADPH) activity"/>
    <property type="evidence" value="ECO:0007669"/>
    <property type="project" value="TreeGrafter"/>
</dbReference>
<dbReference type="Pfam" id="PF03929">
    <property type="entry name" value="PepSY_TM"/>
    <property type="match status" value="1"/>
</dbReference>
<dbReference type="InterPro" id="IPR017938">
    <property type="entry name" value="Riboflavin_synthase-like_b-brl"/>
</dbReference>
<dbReference type="SUPFAM" id="SSF52218">
    <property type="entry name" value="Flavoproteins"/>
    <property type="match status" value="1"/>
</dbReference>
<evidence type="ECO:0000256" key="4">
    <source>
        <dbReference type="ARBA" id="ARBA00023797"/>
    </source>
</evidence>
<reference evidence="8 9" key="1">
    <citation type="submission" date="2019-07" db="EMBL/GenBank/DDBJ databases">
        <title>The pathways for chlorine oxyanion respiration interact through the shared metabolite chlorate.</title>
        <authorList>
            <person name="Barnum T.P."/>
            <person name="Cheng Y."/>
            <person name="Hill K.A."/>
            <person name="Lucas L.N."/>
            <person name="Carlson H.K."/>
            <person name="Coates J.D."/>
        </authorList>
    </citation>
    <scope>NUCLEOTIDE SEQUENCE [LARGE SCALE GENOMIC DNA]</scope>
    <source>
        <strain evidence="8">UCB</strain>
    </source>
</reference>
<dbReference type="RefSeq" id="WP_273135184.1">
    <property type="nucleotide sequence ID" value="NZ_VMRX01000057.1"/>
</dbReference>
<evidence type="ECO:0000256" key="5">
    <source>
        <dbReference type="SAM" id="Phobius"/>
    </source>
</evidence>
<dbReference type="Proteomes" id="UP000319142">
    <property type="component" value="Unassembled WGS sequence"/>
</dbReference>
<dbReference type="GO" id="GO:0005829">
    <property type="term" value="C:cytosol"/>
    <property type="evidence" value="ECO:0007669"/>
    <property type="project" value="TreeGrafter"/>
</dbReference>
<dbReference type="InterPro" id="IPR001709">
    <property type="entry name" value="Flavoprot_Pyr_Nucl_cyt_Rdtase"/>
</dbReference>
<name>A0A558B294_9GAMM</name>
<evidence type="ECO:0000259" key="6">
    <source>
        <dbReference type="PROSITE" id="PS50902"/>
    </source>
</evidence>
<dbReference type="PRINTS" id="PR00371">
    <property type="entry name" value="FPNCR"/>
</dbReference>
<evidence type="ECO:0000256" key="3">
    <source>
        <dbReference type="ARBA" id="ARBA00022982"/>
    </source>
</evidence>
<keyword evidence="5" id="KW-1133">Transmembrane helix</keyword>
<evidence type="ECO:0000256" key="1">
    <source>
        <dbReference type="ARBA" id="ARBA00022630"/>
    </source>
</evidence>
<dbReference type="AlphaFoldDB" id="A0A558B294"/>